<feature type="coiled-coil region" evidence="1">
    <location>
        <begin position="347"/>
        <end position="374"/>
    </location>
</feature>
<gene>
    <name evidence="2" type="ORF">SAMN04488136_13026</name>
</gene>
<keyword evidence="3" id="KW-1185">Reference proteome</keyword>
<keyword evidence="1" id="KW-0175">Coiled coil</keyword>
<accession>A0A1G8FEW4</accession>
<dbReference type="EMBL" id="FNDD01000030">
    <property type="protein sequence ID" value="SDH80640.1"/>
    <property type="molecule type" value="Genomic_DNA"/>
</dbReference>
<proteinExistence type="predicted"/>
<dbReference type="Proteomes" id="UP000198854">
    <property type="component" value="Unassembled WGS sequence"/>
</dbReference>
<sequence>MKMTRAFDQDGHIVSIDHVKNGQNCGCTCIVCGRSLSAKQGLRNAHHFAHITQCNCHWSGETELHLLAKEVLLADKRLSFTWLSLDNSPYNIELHFSDVQQEVTLGSIRPDIIGITTDGESVVVEICVTHPCEDSKIFEFRRQAQNVIEVLLPKELLADVDVMKVDFVRDAIAKSEKKCLSFNPLSEFCKSMYQLNADVIKDQGATLRTIRKDISTESHKLQLLNNQIVELEMISRSWEVKAQEINERAKNYANKLYTEIRSQKHVKQYFSEKLKYETLISELVKEHSNAVNKAKRDLAEYETKLKKDFRDRLKASEPHRLKQLQDELLEFSDGTLLQVDQYIQMISERYENRFDELERNWIVLERKLARLNEHEVRPEFVQPDNRKLPPLNQYKKLRG</sequence>
<dbReference type="AlphaFoldDB" id="A0A1G8FEW4"/>
<evidence type="ECO:0000256" key="1">
    <source>
        <dbReference type="SAM" id="Coils"/>
    </source>
</evidence>
<evidence type="ECO:0000313" key="2">
    <source>
        <dbReference type="EMBL" id="SDH80640.1"/>
    </source>
</evidence>
<organism evidence="2 3">
    <name type="scientific">Vibrio xiamenensis</name>
    <dbReference type="NCBI Taxonomy" id="861298"/>
    <lineage>
        <taxon>Bacteria</taxon>
        <taxon>Pseudomonadati</taxon>
        <taxon>Pseudomonadota</taxon>
        <taxon>Gammaproteobacteria</taxon>
        <taxon>Vibrionales</taxon>
        <taxon>Vibrionaceae</taxon>
        <taxon>Vibrio</taxon>
    </lineage>
</organism>
<reference evidence="2 3" key="1">
    <citation type="submission" date="2016-10" db="EMBL/GenBank/DDBJ databases">
        <authorList>
            <person name="de Groot N.N."/>
        </authorList>
    </citation>
    <scope>NUCLEOTIDE SEQUENCE [LARGE SCALE GENOMIC DNA]</scope>
    <source>
        <strain evidence="2 3">CGMCC 1.10228</strain>
    </source>
</reference>
<protein>
    <submittedName>
        <fullName evidence="2">Competence protein CoiA-like family protein</fullName>
    </submittedName>
</protein>
<feature type="coiled-coil region" evidence="1">
    <location>
        <begin position="284"/>
        <end position="311"/>
    </location>
</feature>
<dbReference type="STRING" id="861298.SAMN04488136_13026"/>
<name>A0A1G8FEW4_9VIBR</name>
<evidence type="ECO:0000313" key="3">
    <source>
        <dbReference type="Proteomes" id="UP000198854"/>
    </source>
</evidence>